<comment type="caution">
    <text evidence="1">The sequence shown here is derived from an EMBL/GenBank/DDBJ whole genome shotgun (WGS) entry which is preliminary data.</text>
</comment>
<sequence>MRFRLSGQDLIQGETLLELGSGPVVLSSLMASSRFKHIVLSDLVEGNRLELNKWINKEKDAFDWSSAAEQIAAFEGYSDIKKGALEILERTRSTIRKVIPCDVLEPGVLPLEHRETFDVVFSSGCLDAAAADHESFRRVICNVAPLVKPGGLLVINGAGGIKNYPVGTVKFAYSNLTENVLKESVNDAGFKIETYRPKELGSFLGNSDAFMFTLVARLGNCRGTGPNSPATTALTQKDSSGGAGLSFAQLHPVPAPQLLKERRDAANWTRFSPWGQTEGLPAFAVVEKRLVHCLQNRRKLLPLLEGWGLKSHCQNLRRDLGGLRFCLRCWSPLHRLGKRSFWKEGILLFCLLDTRLRDTGAEVVYCLTRGARKVQTYPGLGSTTRMPFSQDTGKPRTARRGRVNPHGSGSVVTPLTKHLLTQESRIAFPELLGSPLVVDIQQSGHGGRGFGLNVPKPSAEGASTQAENLHCQFIRKSDLYWKSAKRMAGQSAFASDEEEEVHAKSSPR</sequence>
<accession>A0AC60Q405</accession>
<protein>
    <submittedName>
        <fullName evidence="1">Uncharacterized protein</fullName>
    </submittedName>
</protein>
<evidence type="ECO:0000313" key="2">
    <source>
        <dbReference type="Proteomes" id="UP000805193"/>
    </source>
</evidence>
<keyword evidence="2" id="KW-1185">Reference proteome</keyword>
<organism evidence="1 2">
    <name type="scientific">Ixodes persulcatus</name>
    <name type="common">Taiga tick</name>
    <dbReference type="NCBI Taxonomy" id="34615"/>
    <lineage>
        <taxon>Eukaryota</taxon>
        <taxon>Metazoa</taxon>
        <taxon>Ecdysozoa</taxon>
        <taxon>Arthropoda</taxon>
        <taxon>Chelicerata</taxon>
        <taxon>Arachnida</taxon>
        <taxon>Acari</taxon>
        <taxon>Parasitiformes</taxon>
        <taxon>Ixodida</taxon>
        <taxon>Ixodoidea</taxon>
        <taxon>Ixodidae</taxon>
        <taxon>Ixodinae</taxon>
        <taxon>Ixodes</taxon>
    </lineage>
</organism>
<dbReference type="Proteomes" id="UP000805193">
    <property type="component" value="Unassembled WGS sequence"/>
</dbReference>
<reference evidence="1 2" key="1">
    <citation type="journal article" date="2020" name="Cell">
        <title>Large-Scale Comparative Analyses of Tick Genomes Elucidate Their Genetic Diversity and Vector Capacities.</title>
        <authorList>
            <consortium name="Tick Genome and Microbiome Consortium (TIGMIC)"/>
            <person name="Jia N."/>
            <person name="Wang J."/>
            <person name="Shi W."/>
            <person name="Du L."/>
            <person name="Sun Y."/>
            <person name="Zhan W."/>
            <person name="Jiang J.F."/>
            <person name="Wang Q."/>
            <person name="Zhang B."/>
            <person name="Ji P."/>
            <person name="Bell-Sakyi L."/>
            <person name="Cui X.M."/>
            <person name="Yuan T.T."/>
            <person name="Jiang B.G."/>
            <person name="Yang W.F."/>
            <person name="Lam T.T."/>
            <person name="Chang Q.C."/>
            <person name="Ding S.J."/>
            <person name="Wang X.J."/>
            <person name="Zhu J.G."/>
            <person name="Ruan X.D."/>
            <person name="Zhao L."/>
            <person name="Wei J.T."/>
            <person name="Ye R.Z."/>
            <person name="Que T.C."/>
            <person name="Du C.H."/>
            <person name="Zhou Y.H."/>
            <person name="Cheng J.X."/>
            <person name="Dai P.F."/>
            <person name="Guo W.B."/>
            <person name="Han X.H."/>
            <person name="Huang E.J."/>
            <person name="Li L.F."/>
            <person name="Wei W."/>
            <person name="Gao Y.C."/>
            <person name="Liu J.Z."/>
            <person name="Shao H.Z."/>
            <person name="Wang X."/>
            <person name="Wang C.C."/>
            <person name="Yang T.C."/>
            <person name="Huo Q.B."/>
            <person name="Li W."/>
            <person name="Chen H.Y."/>
            <person name="Chen S.E."/>
            <person name="Zhou L.G."/>
            <person name="Ni X.B."/>
            <person name="Tian J.H."/>
            <person name="Sheng Y."/>
            <person name="Liu T."/>
            <person name="Pan Y.S."/>
            <person name="Xia L.Y."/>
            <person name="Li J."/>
            <person name="Zhao F."/>
            <person name="Cao W.C."/>
        </authorList>
    </citation>
    <scope>NUCLEOTIDE SEQUENCE [LARGE SCALE GENOMIC DNA]</scope>
    <source>
        <strain evidence="1">Iper-2018</strain>
    </source>
</reference>
<evidence type="ECO:0000313" key="1">
    <source>
        <dbReference type="EMBL" id="KAG0428456.1"/>
    </source>
</evidence>
<dbReference type="EMBL" id="JABSTQ010009522">
    <property type="protein sequence ID" value="KAG0428456.1"/>
    <property type="molecule type" value="Genomic_DNA"/>
</dbReference>
<proteinExistence type="predicted"/>
<name>A0AC60Q405_IXOPE</name>
<gene>
    <name evidence="1" type="ORF">HPB47_024567</name>
</gene>